<feature type="transmembrane region" description="Helical" evidence="2">
    <location>
        <begin position="103"/>
        <end position="126"/>
    </location>
</feature>
<evidence type="ECO:0000256" key="1">
    <source>
        <dbReference type="SAM" id="MobiDB-lite"/>
    </source>
</evidence>
<name>A0ABD3MTW2_9STRA</name>
<sequence length="133" mass="15124">MKHQDNNDSNPQETPSVSRNSVRTAAFLATEHSQRTLRQISSLEVPVEDLDDDERKMIVESKYNPNTYQSIGVENDKDDADDIDAWYNKSDGDDDDPTIGEFITFKTVVIGICWLASCGMLGYYLLKGYYMLK</sequence>
<reference evidence="3 4" key="1">
    <citation type="submission" date="2024-10" db="EMBL/GenBank/DDBJ databases">
        <title>Updated reference genomes for cyclostephanoid diatoms.</title>
        <authorList>
            <person name="Roberts W.R."/>
            <person name="Alverson A.J."/>
        </authorList>
    </citation>
    <scope>NUCLEOTIDE SEQUENCE [LARGE SCALE GENOMIC DNA]</scope>
    <source>
        <strain evidence="3 4">AJA010-31</strain>
    </source>
</reference>
<keyword evidence="2" id="KW-1133">Transmembrane helix</keyword>
<dbReference type="EMBL" id="JALLPJ020001369">
    <property type="protein sequence ID" value="KAL3767358.1"/>
    <property type="molecule type" value="Genomic_DNA"/>
</dbReference>
<evidence type="ECO:0000256" key="2">
    <source>
        <dbReference type="SAM" id="Phobius"/>
    </source>
</evidence>
<organism evidence="3 4">
    <name type="scientific">Cyclotella atomus</name>
    <dbReference type="NCBI Taxonomy" id="382360"/>
    <lineage>
        <taxon>Eukaryota</taxon>
        <taxon>Sar</taxon>
        <taxon>Stramenopiles</taxon>
        <taxon>Ochrophyta</taxon>
        <taxon>Bacillariophyta</taxon>
        <taxon>Coscinodiscophyceae</taxon>
        <taxon>Thalassiosirophycidae</taxon>
        <taxon>Stephanodiscales</taxon>
        <taxon>Stephanodiscaceae</taxon>
        <taxon>Cyclotella</taxon>
    </lineage>
</organism>
<keyword evidence="4" id="KW-1185">Reference proteome</keyword>
<evidence type="ECO:0000313" key="3">
    <source>
        <dbReference type="EMBL" id="KAL3767358.1"/>
    </source>
</evidence>
<gene>
    <name evidence="3" type="ORF">ACHAWO_007301</name>
</gene>
<dbReference type="AlphaFoldDB" id="A0ABD3MTW2"/>
<keyword evidence="2" id="KW-0812">Transmembrane</keyword>
<feature type="compositionally biased region" description="Polar residues" evidence="1">
    <location>
        <begin position="7"/>
        <end position="23"/>
    </location>
</feature>
<protein>
    <submittedName>
        <fullName evidence="3">Uncharacterized protein</fullName>
    </submittedName>
</protein>
<proteinExistence type="predicted"/>
<dbReference type="Proteomes" id="UP001530400">
    <property type="component" value="Unassembled WGS sequence"/>
</dbReference>
<comment type="caution">
    <text evidence="3">The sequence shown here is derived from an EMBL/GenBank/DDBJ whole genome shotgun (WGS) entry which is preliminary data.</text>
</comment>
<keyword evidence="2" id="KW-0472">Membrane</keyword>
<feature type="region of interest" description="Disordered" evidence="1">
    <location>
        <begin position="1"/>
        <end position="23"/>
    </location>
</feature>
<evidence type="ECO:0000313" key="4">
    <source>
        <dbReference type="Proteomes" id="UP001530400"/>
    </source>
</evidence>
<accession>A0ABD3MTW2</accession>